<dbReference type="KEGG" id="alim:106516227"/>
<proteinExistence type="inferred from homology"/>
<feature type="region of interest" description="Disordered" evidence="5">
    <location>
        <begin position="1014"/>
        <end position="1040"/>
    </location>
</feature>
<feature type="compositionally biased region" description="Polar residues" evidence="5">
    <location>
        <begin position="481"/>
        <end position="508"/>
    </location>
</feature>
<feature type="compositionally biased region" description="Low complexity" evidence="5">
    <location>
        <begin position="776"/>
        <end position="789"/>
    </location>
</feature>
<evidence type="ECO:0000313" key="8">
    <source>
        <dbReference type="RefSeq" id="XP_013861936.1"/>
    </source>
</evidence>
<sequence>MASQPSIYNEDRNLLRRRAWEQRIQETSQTKELNPDNVPLFGEPYKTTNKGDELSNRIQRMLGSYEDVNIPCPFSIEASLIPTISSQLDQSQTNEYKLTKTPFLNQDFYTSTQNKTSVDSYSSHPVGVPTAALSPNHHEHFPPFSKTSLIHSSVTQFSHSVQQQKQSELLSDLRGCVGLHQEMSAQSPDAKPLNPLHSTDHNIDMDTKATFTRHQLQGSTDYSSESASTMDASTLNIKHSPKDAALSQAKTNVLPSQTFSSLLSSKQPGAVMTKKPTAYVRPMDGLDQVVSESPELKPSPEHYASLPDLINNADLVKTKIMSQDLETASEELETVEDILREMTQSWPPLLTAVHTPRSAQPSKSPFPAKEAEQIPPCPEQKNPSEDLSQFMQRSSVPMKAAHSSSAETSSSSESENSRESDSESSAEEPPQPAEVSLVKTEPNAPAVNQGDWQLVHFIRSSQQKSKPNVSVSESAAHKQLPTLSSKQSNGDTSKESVLSQHQLHFQQNDFRDDPAAPQRCNEIHQNNYLCQQSGKKSMSPKASSCKKPSKLLKQTTGYLNRTEAALSVECEDTTTTQTKEPCLTDRPKVKMKTGHGKKGSSDTKKDAERTKYTKVVEKQKAGSDVQPLLCSHCPLCGVSPCSCPAQGPAQSPAPPVKMNCNKTKKDSLQHSSNKVPHKPTLKCLKKSGHTAKTSRDKLQPPTSLLVKMDLNLLARVPQLSTIPKGTPSSAKRPSLVMEQDEGGSDARKHTKTFKKTQNVEEESKVIPKKKRKLDKSISSSSVKVESSTKPPRPQVQKKSKKHFQNPATSKDASTNSKAHGQCSEIAQKPNKEAGKGKDSHRNKLSNGKPVQRTRNVKKASKSSSVEKSTTRPIRPLLTFDERQYPVKYYIKEAKKLKHKADAEMDKLSKAFNYLDAAMFFVESGIAIDKDPQISTSSYTMFAETVELLKYVLKLKNPADSSAPASEKDFIALCLKCQALLQMAMFRHKQKTALNFSKTLTDHFNNSAQASHSLLSSTSSPAASSTSSGPGSNQSSSSLQGVTVPQEIEQMAFSYVSITSLFLTAQDIWEQAEEVAHRGSGLLSELDAVLGPLSLTSSMSSMIRYVRQGVHWLGLDSQKV</sequence>
<organism evidence="7 8">
    <name type="scientific">Austrofundulus limnaeus</name>
    <name type="common">Annual killifish</name>
    <dbReference type="NCBI Taxonomy" id="52670"/>
    <lineage>
        <taxon>Eukaryota</taxon>
        <taxon>Metazoa</taxon>
        <taxon>Chordata</taxon>
        <taxon>Craniata</taxon>
        <taxon>Vertebrata</taxon>
        <taxon>Euteleostomi</taxon>
        <taxon>Actinopterygii</taxon>
        <taxon>Neopterygii</taxon>
        <taxon>Teleostei</taxon>
        <taxon>Neoteleostei</taxon>
        <taxon>Acanthomorphata</taxon>
        <taxon>Ovalentaria</taxon>
        <taxon>Atherinomorphae</taxon>
        <taxon>Cyprinodontiformes</taxon>
        <taxon>Rivulidae</taxon>
        <taxon>Austrofundulus</taxon>
    </lineage>
</organism>
<feature type="compositionally biased region" description="Basic residues" evidence="5">
    <location>
        <begin position="589"/>
        <end position="598"/>
    </location>
</feature>
<feature type="compositionally biased region" description="Basic and acidic residues" evidence="5">
    <location>
        <begin position="829"/>
        <end position="841"/>
    </location>
</feature>
<keyword evidence="7" id="KW-1185">Reference proteome</keyword>
<feature type="compositionally biased region" description="Polar residues" evidence="5">
    <location>
        <begin position="720"/>
        <end position="731"/>
    </location>
</feature>
<dbReference type="Pfam" id="PF18876">
    <property type="entry name" value="AFF4_CHD"/>
    <property type="match status" value="1"/>
</dbReference>
<feature type="region of interest" description="Disordered" evidence="5">
    <location>
        <begin position="459"/>
        <end position="519"/>
    </location>
</feature>
<name>A0A2I4B2H6_AUSLI</name>
<evidence type="ECO:0000256" key="2">
    <source>
        <dbReference type="ARBA" id="ARBA00007354"/>
    </source>
</evidence>
<dbReference type="PANTHER" id="PTHR10528">
    <property type="entry name" value="AF4/FMR2 FAMILY MEMBER"/>
    <property type="match status" value="1"/>
</dbReference>
<evidence type="ECO:0000259" key="6">
    <source>
        <dbReference type="Pfam" id="PF18876"/>
    </source>
</evidence>
<dbReference type="InParanoid" id="A0A2I4B2H6"/>
<evidence type="ECO:0000256" key="4">
    <source>
        <dbReference type="ARBA" id="ARBA00023242"/>
    </source>
</evidence>
<gene>
    <name evidence="8" type="primary">aff1</name>
</gene>
<dbReference type="InterPro" id="IPR043640">
    <property type="entry name" value="AF4/FMR2_CHD"/>
</dbReference>
<keyword evidence="3" id="KW-0597">Phosphoprotein</keyword>
<dbReference type="Pfam" id="PF05110">
    <property type="entry name" value="AF-4"/>
    <property type="match status" value="1"/>
</dbReference>
<feature type="compositionally biased region" description="Low complexity" evidence="5">
    <location>
        <begin position="1014"/>
        <end position="1037"/>
    </location>
</feature>
<feature type="compositionally biased region" description="Low complexity" evidence="5">
    <location>
        <begin position="400"/>
        <end position="414"/>
    </location>
</feature>
<evidence type="ECO:0000313" key="7">
    <source>
        <dbReference type="Proteomes" id="UP000192220"/>
    </source>
</evidence>
<dbReference type="AlphaFoldDB" id="A0A2I4B2H6"/>
<evidence type="ECO:0000256" key="1">
    <source>
        <dbReference type="ARBA" id="ARBA00004123"/>
    </source>
</evidence>
<feature type="domain" description="AF4/FMR2 C-terminal homology" evidence="6">
    <location>
        <begin position="870"/>
        <end position="1117"/>
    </location>
</feature>
<accession>A0A2I4B2H6</accession>
<keyword evidence="4" id="KW-0539">Nucleus</keyword>
<feature type="region of interest" description="Disordered" evidence="5">
    <location>
        <begin position="664"/>
        <end position="702"/>
    </location>
</feature>
<dbReference type="InterPro" id="IPR007797">
    <property type="entry name" value="AF4/FMR2"/>
</dbReference>
<feature type="compositionally biased region" description="Basic and acidic residues" evidence="5">
    <location>
        <begin position="599"/>
        <end position="610"/>
    </location>
</feature>
<comment type="similarity">
    <text evidence="2">Belongs to the AF4 family.</text>
</comment>
<evidence type="ECO:0000256" key="5">
    <source>
        <dbReference type="SAM" id="MobiDB-lite"/>
    </source>
</evidence>
<feature type="region of interest" description="Disordered" evidence="5">
    <location>
        <begin position="587"/>
        <end position="610"/>
    </location>
</feature>
<dbReference type="CTD" id="4299"/>
<dbReference type="GO" id="GO:0010468">
    <property type="term" value="P:regulation of gene expression"/>
    <property type="evidence" value="ECO:0007669"/>
    <property type="project" value="InterPro"/>
</dbReference>
<reference evidence="8" key="1">
    <citation type="submission" date="2025-08" db="UniProtKB">
        <authorList>
            <consortium name="RefSeq"/>
        </authorList>
    </citation>
    <scope>IDENTIFICATION</scope>
    <source>
        <strain evidence="8">Quisiro</strain>
        <tissue evidence="8">Liver</tissue>
    </source>
</reference>
<comment type="subcellular location">
    <subcellularLocation>
        <location evidence="1">Nucleus</location>
    </subcellularLocation>
</comment>
<dbReference type="Gene3D" id="6.10.250.2670">
    <property type="match status" value="1"/>
</dbReference>
<evidence type="ECO:0000256" key="3">
    <source>
        <dbReference type="ARBA" id="ARBA00022553"/>
    </source>
</evidence>
<feature type="compositionally biased region" description="Polar residues" evidence="5">
    <location>
        <begin position="805"/>
        <end position="818"/>
    </location>
</feature>
<feature type="compositionally biased region" description="Polar residues" evidence="5">
    <location>
        <begin position="385"/>
        <end position="395"/>
    </location>
</feature>
<dbReference type="RefSeq" id="XP_013861936.1">
    <property type="nucleotide sequence ID" value="XM_014006482.1"/>
</dbReference>
<dbReference type="STRING" id="52670.A0A2I4B2H6"/>
<feature type="compositionally biased region" description="Polar residues" evidence="5">
    <location>
        <begin position="459"/>
        <end position="473"/>
    </location>
</feature>
<protein>
    <submittedName>
        <fullName evidence="8">AF4/FMR2 family member 1 isoform X1</fullName>
    </submittedName>
</protein>
<feature type="compositionally biased region" description="Basic residues" evidence="5">
    <location>
        <begin position="675"/>
        <end position="689"/>
    </location>
</feature>
<dbReference type="Proteomes" id="UP000192220">
    <property type="component" value="Unplaced"/>
</dbReference>
<dbReference type="OrthoDB" id="6382204at2759"/>
<feature type="region of interest" description="Disordered" evidence="5">
    <location>
        <begin position="720"/>
        <end position="870"/>
    </location>
</feature>
<dbReference type="PANTHER" id="PTHR10528:SF6">
    <property type="entry name" value="AF4_FMR2 FAMILY MEMBER 1"/>
    <property type="match status" value="1"/>
</dbReference>
<feature type="region of interest" description="Disordered" evidence="5">
    <location>
        <begin position="354"/>
        <end position="436"/>
    </location>
</feature>
<dbReference type="GO" id="GO:0032783">
    <property type="term" value="C:super elongation complex"/>
    <property type="evidence" value="ECO:0007669"/>
    <property type="project" value="TreeGrafter"/>
</dbReference>